<dbReference type="Pfam" id="PF00941">
    <property type="entry name" value="FAD_binding_5"/>
    <property type="match status" value="1"/>
</dbReference>
<dbReference type="Gene3D" id="3.30.390.50">
    <property type="entry name" value="CO dehydrogenase flavoprotein, C-terminal domain"/>
    <property type="match status" value="1"/>
</dbReference>
<sequence>MIPFQYIKPSKAQAAIDTVAKDQTAMFIAGGTNLIDLMKRGVMNPEKLVDINKLPLRKIEKEDGGTHIGALALNSAVAEDKLILEKHPLLAQALNAGASAQLRNMATVGGNLMQRVRCPYFYDTAMPCNKREPGTGCSALEGYNRMHAIFGHSDKCIAVNPSDMNVALVALDATVLVSGPKGDRKMPFIDFHRLPGDTPHIDTNLQKGELITAVQIPENPYTKHVHYLKVRDRNSYAFALVSAAAALELNGSTIKSARLAMGGVAHKPWRLTEAEQFLAGKPATEATFKQAAEVAMRGAKAFEHNKFKLELGPNTLVQALKNAAGAV</sequence>
<dbReference type="InterPro" id="IPR016166">
    <property type="entry name" value="FAD-bd_PCMH"/>
</dbReference>
<feature type="domain" description="FAD-binding PCMH-type" evidence="2">
    <location>
        <begin position="1"/>
        <end position="221"/>
    </location>
</feature>
<keyword evidence="4" id="KW-1185">Reference proteome</keyword>
<dbReference type="PROSITE" id="PS51387">
    <property type="entry name" value="FAD_PCMH"/>
    <property type="match status" value="1"/>
</dbReference>
<dbReference type="InterPro" id="IPR005107">
    <property type="entry name" value="CO_DH_flav_C"/>
</dbReference>
<protein>
    <submittedName>
        <fullName evidence="3">Xanthine dehydrogenase family protein subunit M</fullName>
    </submittedName>
</protein>
<dbReference type="InterPro" id="IPR036318">
    <property type="entry name" value="FAD-bd_PCMH-like_sf"/>
</dbReference>
<keyword evidence="1" id="KW-0274">FAD</keyword>
<organism evidence="3 4">
    <name type="scientific">Nibribacter koreensis</name>
    <dbReference type="NCBI Taxonomy" id="1084519"/>
    <lineage>
        <taxon>Bacteria</taxon>
        <taxon>Pseudomonadati</taxon>
        <taxon>Bacteroidota</taxon>
        <taxon>Cytophagia</taxon>
        <taxon>Cytophagales</taxon>
        <taxon>Hymenobacteraceae</taxon>
        <taxon>Nibribacter</taxon>
    </lineage>
</organism>
<evidence type="ECO:0000256" key="1">
    <source>
        <dbReference type="ARBA" id="ARBA00022827"/>
    </source>
</evidence>
<evidence type="ECO:0000313" key="4">
    <source>
        <dbReference type="Proteomes" id="UP001501844"/>
    </source>
</evidence>
<dbReference type="Gene3D" id="3.30.43.10">
    <property type="entry name" value="Uridine Diphospho-n-acetylenolpyruvylglucosamine Reductase, domain 2"/>
    <property type="match status" value="1"/>
</dbReference>
<name>A0ABP8FKR1_9BACT</name>
<proteinExistence type="predicted"/>
<dbReference type="InterPro" id="IPR036683">
    <property type="entry name" value="CO_DH_flav_C_dom_sf"/>
</dbReference>
<dbReference type="InterPro" id="IPR002346">
    <property type="entry name" value="Mopterin_DH_FAD-bd"/>
</dbReference>
<dbReference type="SUPFAM" id="SSF56176">
    <property type="entry name" value="FAD-binding/transporter-associated domain-like"/>
    <property type="match status" value="1"/>
</dbReference>
<gene>
    <name evidence="3" type="ORF">GCM10023183_20840</name>
</gene>
<dbReference type="PANTHER" id="PTHR42659">
    <property type="entry name" value="XANTHINE DEHYDROGENASE SUBUNIT C-RELATED"/>
    <property type="match status" value="1"/>
</dbReference>
<dbReference type="Proteomes" id="UP001501844">
    <property type="component" value="Unassembled WGS sequence"/>
</dbReference>
<dbReference type="EMBL" id="BAABGX010000002">
    <property type="protein sequence ID" value="GAA4306047.1"/>
    <property type="molecule type" value="Genomic_DNA"/>
</dbReference>
<accession>A0ABP8FKR1</accession>
<dbReference type="Gene3D" id="3.30.465.10">
    <property type="match status" value="2"/>
</dbReference>
<reference evidence="4" key="1">
    <citation type="journal article" date="2019" name="Int. J. Syst. Evol. Microbiol.">
        <title>The Global Catalogue of Microorganisms (GCM) 10K type strain sequencing project: providing services to taxonomists for standard genome sequencing and annotation.</title>
        <authorList>
            <consortium name="The Broad Institute Genomics Platform"/>
            <consortium name="The Broad Institute Genome Sequencing Center for Infectious Disease"/>
            <person name="Wu L."/>
            <person name="Ma J."/>
        </authorList>
    </citation>
    <scope>NUCLEOTIDE SEQUENCE [LARGE SCALE GENOMIC DNA]</scope>
    <source>
        <strain evidence="4">JCM 17917</strain>
    </source>
</reference>
<evidence type="ECO:0000259" key="2">
    <source>
        <dbReference type="PROSITE" id="PS51387"/>
    </source>
</evidence>
<dbReference type="SUPFAM" id="SSF55447">
    <property type="entry name" value="CO dehydrogenase flavoprotein C-terminal domain-like"/>
    <property type="match status" value="1"/>
</dbReference>
<dbReference type="SMART" id="SM01092">
    <property type="entry name" value="CO_deh_flav_C"/>
    <property type="match status" value="1"/>
</dbReference>
<dbReference type="PANTHER" id="PTHR42659:SF1">
    <property type="entry name" value="OXIDOREDUCTASE"/>
    <property type="match status" value="1"/>
</dbReference>
<dbReference type="InterPro" id="IPR016167">
    <property type="entry name" value="FAD-bd_PCMH_sub1"/>
</dbReference>
<dbReference type="RefSeq" id="WP_345165544.1">
    <property type="nucleotide sequence ID" value="NZ_BAABGX010000002.1"/>
</dbReference>
<keyword evidence="1" id="KW-0285">Flavoprotein</keyword>
<dbReference type="Pfam" id="PF03450">
    <property type="entry name" value="CO_deh_flav_C"/>
    <property type="match status" value="1"/>
</dbReference>
<evidence type="ECO:0000313" key="3">
    <source>
        <dbReference type="EMBL" id="GAA4306047.1"/>
    </source>
</evidence>
<dbReference type="InterPro" id="IPR016169">
    <property type="entry name" value="FAD-bd_PCMH_sub2"/>
</dbReference>
<dbReference type="InterPro" id="IPR051312">
    <property type="entry name" value="Diverse_Substr_Oxidored"/>
</dbReference>
<comment type="caution">
    <text evidence="3">The sequence shown here is derived from an EMBL/GenBank/DDBJ whole genome shotgun (WGS) entry which is preliminary data.</text>
</comment>